<evidence type="ECO:0000256" key="2">
    <source>
        <dbReference type="ARBA" id="ARBA00004752"/>
    </source>
</evidence>
<evidence type="ECO:0000259" key="8">
    <source>
        <dbReference type="Pfam" id="PF03717"/>
    </source>
</evidence>
<comment type="catalytic activity">
    <reaction evidence="6">
        <text>Preferential cleavage: (Ac)2-L-Lys-D-Ala-|-D-Ala. Also transpeptidation of peptidyl-alanyl moieties that are N-acyl substituents of D-alanine.</text>
        <dbReference type="EC" id="3.4.16.4"/>
    </reaction>
</comment>
<dbReference type="InterPro" id="IPR012338">
    <property type="entry name" value="Beta-lactam/transpept-like"/>
</dbReference>
<dbReference type="GO" id="GO:0046677">
    <property type="term" value="P:response to antibiotic"/>
    <property type="evidence" value="ECO:0007669"/>
    <property type="project" value="InterPro"/>
</dbReference>
<dbReference type="Pfam" id="PF03717">
    <property type="entry name" value="PBP_dimer"/>
    <property type="match status" value="1"/>
</dbReference>
<dbReference type="GO" id="GO:0009252">
    <property type="term" value="P:peptidoglycan biosynthetic process"/>
    <property type="evidence" value="ECO:0007669"/>
    <property type="project" value="UniProtKB-UniPathway"/>
</dbReference>
<dbReference type="GO" id="GO:0071555">
    <property type="term" value="P:cell wall organization"/>
    <property type="evidence" value="ECO:0007669"/>
    <property type="project" value="TreeGrafter"/>
</dbReference>
<dbReference type="GO" id="GO:0008658">
    <property type="term" value="F:penicillin binding"/>
    <property type="evidence" value="ECO:0007669"/>
    <property type="project" value="InterPro"/>
</dbReference>
<dbReference type="Proteomes" id="UP000306477">
    <property type="component" value="Unassembled WGS sequence"/>
</dbReference>
<evidence type="ECO:0000256" key="5">
    <source>
        <dbReference type="ARBA" id="ARBA00023136"/>
    </source>
</evidence>
<dbReference type="Gene3D" id="3.90.1310.10">
    <property type="entry name" value="Penicillin-binding protein 2a (Domain 2)"/>
    <property type="match status" value="1"/>
</dbReference>
<dbReference type="InterPro" id="IPR001460">
    <property type="entry name" value="PCN-bd_Tpept"/>
</dbReference>
<evidence type="ECO:0000256" key="4">
    <source>
        <dbReference type="ARBA" id="ARBA00012448"/>
    </source>
</evidence>
<evidence type="ECO:0000259" key="7">
    <source>
        <dbReference type="Pfam" id="PF00905"/>
    </source>
</evidence>
<dbReference type="STRING" id="1033734.GCA_000285535_02405"/>
<gene>
    <name evidence="10" type="ORF">E1I69_15360</name>
</gene>
<organism evidence="10 11">
    <name type="scientific">Bacillus timonensis</name>
    <dbReference type="NCBI Taxonomy" id="1033734"/>
    <lineage>
        <taxon>Bacteria</taxon>
        <taxon>Bacillati</taxon>
        <taxon>Bacillota</taxon>
        <taxon>Bacilli</taxon>
        <taxon>Bacillales</taxon>
        <taxon>Bacillaceae</taxon>
        <taxon>Bacillus</taxon>
    </lineage>
</organism>
<keyword evidence="5" id="KW-0472">Membrane</keyword>
<dbReference type="GO" id="GO:0009002">
    <property type="term" value="F:serine-type D-Ala-D-Ala carboxypeptidase activity"/>
    <property type="evidence" value="ECO:0007669"/>
    <property type="project" value="UniProtKB-EC"/>
</dbReference>
<evidence type="ECO:0000256" key="3">
    <source>
        <dbReference type="ARBA" id="ARBA00007171"/>
    </source>
</evidence>
<comment type="caution">
    <text evidence="10">The sequence shown here is derived from an EMBL/GenBank/DDBJ whole genome shotgun (WGS) entry which is preliminary data.</text>
</comment>
<dbReference type="SUPFAM" id="SSF56519">
    <property type="entry name" value="Penicillin binding protein dimerisation domain"/>
    <property type="match status" value="1"/>
</dbReference>
<reference evidence="10 11" key="1">
    <citation type="journal article" date="2019" name="Indoor Air">
        <title>Impacts of indoor surface finishes on bacterial viability.</title>
        <authorList>
            <person name="Hu J."/>
            <person name="Maamar S.B."/>
            <person name="Glawe A.J."/>
            <person name="Gottel N."/>
            <person name="Gilbert J.A."/>
            <person name="Hartmann E.M."/>
        </authorList>
    </citation>
    <scope>NUCLEOTIDE SEQUENCE [LARGE SCALE GENOMIC DNA]</scope>
    <source>
        <strain evidence="10 11">AF060A6</strain>
    </source>
</reference>
<evidence type="ECO:0000259" key="9">
    <source>
        <dbReference type="Pfam" id="PF05223"/>
    </source>
</evidence>
<dbReference type="RefSeq" id="WP_136380454.1">
    <property type="nucleotide sequence ID" value="NZ_SLUB01000030.1"/>
</dbReference>
<evidence type="ECO:0000313" key="10">
    <source>
        <dbReference type="EMBL" id="THE11339.1"/>
    </source>
</evidence>
<dbReference type="AlphaFoldDB" id="A0A4S3PP60"/>
<feature type="domain" description="Penicillin-binding protein transpeptidase" evidence="7">
    <location>
        <begin position="357"/>
        <end position="666"/>
    </location>
</feature>
<comment type="similarity">
    <text evidence="3">Belongs to the transpeptidase family.</text>
</comment>
<feature type="domain" description="Penicillin-binding protein dimerisation" evidence="8">
    <location>
        <begin position="156"/>
        <end position="320"/>
    </location>
</feature>
<dbReference type="Gene3D" id="3.40.710.10">
    <property type="entry name" value="DD-peptidase/beta-lactamase superfamily"/>
    <property type="match status" value="1"/>
</dbReference>
<dbReference type="EMBL" id="SLUB01000030">
    <property type="protein sequence ID" value="THE11339.1"/>
    <property type="molecule type" value="Genomic_DNA"/>
</dbReference>
<feature type="domain" description="NTF2-like N-terminal transpeptidase" evidence="9">
    <location>
        <begin position="27"/>
        <end position="149"/>
    </location>
</feature>
<evidence type="ECO:0000256" key="6">
    <source>
        <dbReference type="ARBA" id="ARBA00034000"/>
    </source>
</evidence>
<dbReference type="InterPro" id="IPR032710">
    <property type="entry name" value="NTF2-like_dom_sf"/>
</dbReference>
<dbReference type="UniPathway" id="UPA00219"/>
<dbReference type="InterPro" id="IPR005311">
    <property type="entry name" value="PBP_dimer"/>
</dbReference>
<sequence length="671" mass="74107">MKRYIWLVMSLTFSIILLTGCNKDPIPEDRFEGFIKDWEKQDFSNVYDQFSTDVKETVKKDEFVDRFTKIYKDIDVHDLKVKFKKPEEEVKPNDNGEVTFSYDLSMETIAGPINFTEKATLVLEEKDDEKKWAIKWKPAMFLPDMEEGDEIGISITSPTRGEIVDRNGVALAENGLVYEIGLVPQDLGENKDSTIATVAEKLKLTPESVEKALNASWVKPDYFVPIKRLSLQEQELATQVTQLNGVLSKKVDSRVYPFKEATAHLIGYIGNVTAEDLKSLEEKGYTANDVVGKKGLEMVLEDRLRGEKGAKVYIKKANDKGEVTLAEKTAKDGETITLAIDIDVQLVAYDQIRGNAGAAAAIHPLTGEALALVSSPSFDSNSFVLGISTEEWNQLNEDPLKPLINRFGATYAPGSTFKPITAGIALENQVITPETSINITGKQWQKDSSWGGYSITRVADPGKPVNLRDAFVYSDNIYFAQAALGIGGERFETELKKYGFGESFPFEYPLYESKISNEGLKTEILTADTGYGQGQLEMNPVHLAISYTPLLNSGNLIKPRLLLDGAEAEVWKENVITPETAQVILDDLVQVVEDSNGTAQDARIDGVKIAGKTGTAELKATKDEDGKENGLFVAVNTENPSLLVAMLIEDVKNGSHDVTPKVKAVFETVLK</sequence>
<protein>
    <recommendedName>
        <fullName evidence="4">serine-type D-Ala-D-Ala carboxypeptidase</fullName>
        <ecNumber evidence="4">3.4.16.4</ecNumber>
    </recommendedName>
</protein>
<comment type="pathway">
    <text evidence="2">Cell wall biogenesis; peptidoglycan biosynthesis.</text>
</comment>
<dbReference type="InterPro" id="IPR050515">
    <property type="entry name" value="Beta-lactam/transpept"/>
</dbReference>
<name>A0A4S3PP60_9BACI</name>
<keyword evidence="11" id="KW-1185">Reference proteome</keyword>
<evidence type="ECO:0000313" key="11">
    <source>
        <dbReference type="Proteomes" id="UP000306477"/>
    </source>
</evidence>
<dbReference type="PANTHER" id="PTHR30627">
    <property type="entry name" value="PEPTIDOGLYCAN D,D-TRANSPEPTIDASE"/>
    <property type="match status" value="1"/>
</dbReference>
<accession>A0A4S3PP60</accession>
<dbReference type="InterPro" id="IPR007887">
    <property type="entry name" value="MecA_N"/>
</dbReference>
<dbReference type="PROSITE" id="PS51257">
    <property type="entry name" value="PROKAR_LIPOPROTEIN"/>
    <property type="match status" value="1"/>
</dbReference>
<dbReference type="Gene3D" id="3.10.450.100">
    <property type="entry name" value="NTF2-like, domain 1"/>
    <property type="match status" value="1"/>
</dbReference>
<dbReference type="InterPro" id="IPR036138">
    <property type="entry name" value="PBP_dimer_sf"/>
</dbReference>
<dbReference type="GO" id="GO:0005886">
    <property type="term" value="C:plasma membrane"/>
    <property type="evidence" value="ECO:0007669"/>
    <property type="project" value="TreeGrafter"/>
</dbReference>
<proteinExistence type="inferred from homology"/>
<dbReference type="Pfam" id="PF05223">
    <property type="entry name" value="MecA_N"/>
    <property type="match status" value="1"/>
</dbReference>
<dbReference type="Pfam" id="PF00905">
    <property type="entry name" value="Transpeptidase"/>
    <property type="match status" value="1"/>
</dbReference>
<comment type="subcellular location">
    <subcellularLocation>
        <location evidence="1">Membrane</location>
    </subcellularLocation>
</comment>
<dbReference type="EC" id="3.4.16.4" evidence="4"/>
<dbReference type="PANTHER" id="PTHR30627:SF25">
    <property type="entry name" value="PENICILLIN-BINDING PROTEIN 3"/>
    <property type="match status" value="1"/>
</dbReference>
<dbReference type="SUPFAM" id="SSF56601">
    <property type="entry name" value="beta-lactamase/transpeptidase-like"/>
    <property type="match status" value="1"/>
</dbReference>
<dbReference type="GO" id="GO:0071972">
    <property type="term" value="F:peptidoglycan L,D-transpeptidase activity"/>
    <property type="evidence" value="ECO:0007669"/>
    <property type="project" value="TreeGrafter"/>
</dbReference>
<evidence type="ECO:0000256" key="1">
    <source>
        <dbReference type="ARBA" id="ARBA00004370"/>
    </source>
</evidence>
<dbReference type="SUPFAM" id="SSF54427">
    <property type="entry name" value="NTF2-like"/>
    <property type="match status" value="1"/>
</dbReference>
<dbReference type="Gene3D" id="3.30.1390.30">
    <property type="entry name" value="Penicillin-binding protein 2a, domain 3"/>
    <property type="match status" value="1"/>
</dbReference>
<dbReference type="OrthoDB" id="9766847at2"/>